<keyword evidence="2" id="KW-1185">Reference proteome</keyword>
<evidence type="ECO:0000313" key="2">
    <source>
        <dbReference type="Proteomes" id="UP000485058"/>
    </source>
</evidence>
<accession>A0A699YV61</accession>
<organism evidence="1 2">
    <name type="scientific">Haematococcus lacustris</name>
    <name type="common">Green alga</name>
    <name type="synonym">Haematococcus pluvialis</name>
    <dbReference type="NCBI Taxonomy" id="44745"/>
    <lineage>
        <taxon>Eukaryota</taxon>
        <taxon>Viridiplantae</taxon>
        <taxon>Chlorophyta</taxon>
        <taxon>core chlorophytes</taxon>
        <taxon>Chlorophyceae</taxon>
        <taxon>CS clade</taxon>
        <taxon>Chlamydomonadales</taxon>
        <taxon>Haematococcaceae</taxon>
        <taxon>Haematococcus</taxon>
    </lineage>
</organism>
<dbReference type="Proteomes" id="UP000485058">
    <property type="component" value="Unassembled WGS sequence"/>
</dbReference>
<proteinExistence type="predicted"/>
<dbReference type="AlphaFoldDB" id="A0A699YV61"/>
<dbReference type="EMBL" id="BLLF01000614">
    <property type="protein sequence ID" value="GFH13451.1"/>
    <property type="molecule type" value="Genomic_DNA"/>
</dbReference>
<reference evidence="1 2" key="1">
    <citation type="submission" date="2020-02" db="EMBL/GenBank/DDBJ databases">
        <title>Draft genome sequence of Haematococcus lacustris strain NIES-144.</title>
        <authorList>
            <person name="Morimoto D."/>
            <person name="Nakagawa S."/>
            <person name="Yoshida T."/>
            <person name="Sawayama S."/>
        </authorList>
    </citation>
    <scope>NUCLEOTIDE SEQUENCE [LARGE SCALE GENOMIC DNA]</scope>
    <source>
        <strain evidence="1 2">NIES-144</strain>
    </source>
</reference>
<comment type="caution">
    <text evidence="1">The sequence shown here is derived from an EMBL/GenBank/DDBJ whole genome shotgun (WGS) entry which is preliminary data.</text>
</comment>
<name>A0A699YV61_HAELA</name>
<protein>
    <submittedName>
        <fullName evidence="1">Uncharacterized protein</fullName>
    </submittedName>
</protein>
<sequence length="82" mass="8679">MSPGSNTASRRLVEGRATGGLLLGIVDGELDEGSSVANNVVWPAMQPKHIVHKELGILHGSHALPGPGRVHHFGQPVHNHQN</sequence>
<evidence type="ECO:0000313" key="1">
    <source>
        <dbReference type="EMBL" id="GFH13451.1"/>
    </source>
</evidence>
<gene>
    <name evidence="1" type="ORF">HaLaN_09338</name>
</gene>